<name>A0A1M4SJA4_9FIRM</name>
<reference evidence="2 3" key="1">
    <citation type="submission" date="2016-11" db="EMBL/GenBank/DDBJ databases">
        <authorList>
            <person name="Jaros S."/>
            <person name="Januszkiewicz K."/>
            <person name="Wedrychowicz H."/>
        </authorList>
    </citation>
    <scope>NUCLEOTIDE SEQUENCE [LARGE SCALE GENOMIC DNA]</scope>
    <source>
        <strain evidence="2 3">DSM 10502</strain>
    </source>
</reference>
<dbReference type="Proteomes" id="UP000184404">
    <property type="component" value="Unassembled WGS sequence"/>
</dbReference>
<dbReference type="RefSeq" id="WP_072934277.1">
    <property type="nucleotide sequence ID" value="NZ_FQUG01000002.1"/>
</dbReference>
<dbReference type="AlphaFoldDB" id="A0A1M4SJA4"/>
<proteinExistence type="predicted"/>
<sequence>MLYLNIRHTLPRIGIDMHISTLSSRIKKPQPQGDYEAPQSKLGYSQPSMEVDSYPSRHSYGHSTMKDFTKQCGDQGKSDVRQSTSKHAQDTWSIIDNAARKGRDIFDEQADGRLSAEVSKQRYIEARAIPDPIVTMHPSELHGTTEPGHHSVKIETSSTADVKYNPGKFEVYLQDRGSIRMWTTEGHYDIYA</sequence>
<evidence type="ECO:0000256" key="1">
    <source>
        <dbReference type="SAM" id="MobiDB-lite"/>
    </source>
</evidence>
<evidence type="ECO:0000313" key="2">
    <source>
        <dbReference type="EMBL" id="SHE32067.1"/>
    </source>
</evidence>
<accession>A0A1M4SJA4</accession>
<evidence type="ECO:0000313" key="3">
    <source>
        <dbReference type="Proteomes" id="UP000184404"/>
    </source>
</evidence>
<gene>
    <name evidence="2" type="ORF">SAMN02745190_00149</name>
</gene>
<dbReference type="EMBL" id="FQUG01000002">
    <property type="protein sequence ID" value="SHE32067.1"/>
    <property type="molecule type" value="Genomic_DNA"/>
</dbReference>
<feature type="region of interest" description="Disordered" evidence="1">
    <location>
        <begin position="24"/>
        <end position="53"/>
    </location>
</feature>
<dbReference type="Pfam" id="PF20074">
    <property type="entry name" value="DUF6470"/>
    <property type="match status" value="1"/>
</dbReference>
<dbReference type="InterPro" id="IPR045527">
    <property type="entry name" value="DUF6470"/>
</dbReference>
<protein>
    <submittedName>
        <fullName evidence="2">Uncharacterized protein</fullName>
    </submittedName>
</protein>
<keyword evidence="3" id="KW-1185">Reference proteome</keyword>
<dbReference type="STRING" id="1123243.SAMN02745190_00149"/>
<organism evidence="2 3">
    <name type="scientific">Schwartzia succinivorans DSM 10502</name>
    <dbReference type="NCBI Taxonomy" id="1123243"/>
    <lineage>
        <taxon>Bacteria</taxon>
        <taxon>Bacillati</taxon>
        <taxon>Bacillota</taxon>
        <taxon>Negativicutes</taxon>
        <taxon>Selenomonadales</taxon>
        <taxon>Selenomonadaceae</taxon>
        <taxon>Schwartzia</taxon>
    </lineage>
</organism>
<dbReference type="OrthoDB" id="1680451at2"/>